<keyword evidence="1" id="KW-0472">Membrane</keyword>
<gene>
    <name evidence="2" type="ORF">E3T23_11995</name>
</gene>
<protein>
    <submittedName>
        <fullName evidence="2">DUF2269 family protein</fullName>
    </submittedName>
</protein>
<dbReference type="Proteomes" id="UP000298433">
    <property type="component" value="Unassembled WGS sequence"/>
</dbReference>
<name>A0A4R8XM10_9MICO</name>
<keyword evidence="1" id="KW-0812">Transmembrane</keyword>
<feature type="transmembrane region" description="Helical" evidence="1">
    <location>
        <begin position="46"/>
        <end position="64"/>
    </location>
</feature>
<dbReference type="InterPro" id="IPR018729">
    <property type="entry name" value="DUF2269_transmembrane"/>
</dbReference>
<evidence type="ECO:0000313" key="2">
    <source>
        <dbReference type="EMBL" id="TFC78775.1"/>
    </source>
</evidence>
<reference evidence="2 3" key="1">
    <citation type="submission" date="2019-03" db="EMBL/GenBank/DDBJ databases">
        <title>Genomics of glacier-inhabiting Cryobacterium strains.</title>
        <authorList>
            <person name="Liu Q."/>
            <person name="Xin Y.-H."/>
        </authorList>
    </citation>
    <scope>NUCLEOTIDE SEQUENCE [LARGE SCALE GENOMIC DNA]</scope>
    <source>
        <strain evidence="2 3">TMT2-48-2</strain>
    </source>
</reference>
<evidence type="ECO:0000256" key="1">
    <source>
        <dbReference type="SAM" id="Phobius"/>
    </source>
</evidence>
<keyword evidence="3" id="KW-1185">Reference proteome</keyword>
<dbReference type="OrthoDB" id="5190563at2"/>
<keyword evidence="1" id="KW-1133">Transmembrane helix</keyword>
<dbReference type="AlphaFoldDB" id="A0A4R8XM10"/>
<feature type="transmembrane region" description="Helical" evidence="1">
    <location>
        <begin position="127"/>
        <end position="147"/>
    </location>
</feature>
<proteinExistence type="predicted"/>
<dbReference type="Pfam" id="PF10027">
    <property type="entry name" value="DUF2269"/>
    <property type="match status" value="1"/>
</dbReference>
<organism evidence="2 3">
    <name type="scientific">Cryobacterium cheniae</name>
    <dbReference type="NCBI Taxonomy" id="1259262"/>
    <lineage>
        <taxon>Bacteria</taxon>
        <taxon>Bacillati</taxon>
        <taxon>Actinomycetota</taxon>
        <taxon>Actinomycetes</taxon>
        <taxon>Micrococcales</taxon>
        <taxon>Microbacteriaceae</taxon>
        <taxon>Cryobacterium</taxon>
    </lineage>
</organism>
<dbReference type="EMBL" id="SOGN01000048">
    <property type="protein sequence ID" value="TFC78775.1"/>
    <property type="molecule type" value="Genomic_DNA"/>
</dbReference>
<sequence>MEPLLSTLHVVSGVFIVGPMAILPMSAMRSIRAGEAGQVAALAKSTNIFTLLSLLVVLFGFGALDFRDNAPFASTWVWLSIVLYAAALAVSLFLVIPAMKSTSELLAEQSASGSRVAGAKVAGYSRVAMGSGIASLLLVAVVVLMVLKPA</sequence>
<evidence type="ECO:0000313" key="3">
    <source>
        <dbReference type="Proteomes" id="UP000298433"/>
    </source>
</evidence>
<accession>A0A4R8XM10</accession>
<feature type="transmembrane region" description="Helical" evidence="1">
    <location>
        <begin position="76"/>
        <end position="96"/>
    </location>
</feature>
<feature type="transmembrane region" description="Helical" evidence="1">
    <location>
        <begin position="6"/>
        <end position="25"/>
    </location>
</feature>
<dbReference type="RefSeq" id="WP_134370646.1">
    <property type="nucleotide sequence ID" value="NZ_SOGN01000048.1"/>
</dbReference>
<comment type="caution">
    <text evidence="2">The sequence shown here is derived from an EMBL/GenBank/DDBJ whole genome shotgun (WGS) entry which is preliminary data.</text>
</comment>